<dbReference type="EMBL" id="AWOR01000051">
    <property type="protein sequence ID" value="KGH28275.1"/>
    <property type="molecule type" value="Genomic_DNA"/>
</dbReference>
<name>A0A096H6F1_COMTE</name>
<comment type="caution">
    <text evidence="1">The sequence shown here is derived from an EMBL/GenBank/DDBJ whole genome shotgun (WGS) entry which is preliminary data.</text>
</comment>
<reference evidence="1 2" key="1">
    <citation type="submission" date="2013-09" db="EMBL/GenBank/DDBJ databases">
        <title>High correlation between genotypes and phenotypes of environmental bacteria Comamonas testosteroni strains.</title>
        <authorList>
            <person name="Liu L."/>
            <person name="Zhu W."/>
            <person name="Xia X."/>
            <person name="Xu B."/>
            <person name="Luo M."/>
            <person name="Wang G."/>
        </authorList>
    </citation>
    <scope>NUCLEOTIDE SEQUENCE [LARGE SCALE GENOMIC DNA]</scope>
    <source>
        <strain evidence="1 2">JL40</strain>
    </source>
</reference>
<organism evidence="1 2">
    <name type="scientific">Comamonas testosteroni</name>
    <name type="common">Pseudomonas testosteroni</name>
    <dbReference type="NCBI Taxonomy" id="285"/>
    <lineage>
        <taxon>Bacteria</taxon>
        <taxon>Pseudomonadati</taxon>
        <taxon>Pseudomonadota</taxon>
        <taxon>Betaproteobacteria</taxon>
        <taxon>Burkholderiales</taxon>
        <taxon>Comamonadaceae</taxon>
        <taxon>Comamonas</taxon>
    </lineage>
</organism>
<accession>A0A096H6F1</accession>
<dbReference type="AlphaFoldDB" id="A0A096H6F1"/>
<evidence type="ECO:0000313" key="2">
    <source>
        <dbReference type="Proteomes" id="UP000029553"/>
    </source>
</evidence>
<evidence type="ECO:0000313" key="1">
    <source>
        <dbReference type="EMBL" id="KGH28275.1"/>
    </source>
</evidence>
<proteinExistence type="predicted"/>
<dbReference type="Proteomes" id="UP000029553">
    <property type="component" value="Unassembled WGS sequence"/>
</dbReference>
<protein>
    <submittedName>
        <fullName evidence="1">Uncharacterized protein</fullName>
    </submittedName>
</protein>
<gene>
    <name evidence="1" type="ORF">P353_16020</name>
</gene>
<sequence length="48" mass="5629">MTRHKVKSSRAFNKIVFGDACLKQRALDMFSMLGRAEFRWSDSLITFM</sequence>